<sequence>MSRVVVFLVSLTVSVWGRTRSAGQGKGVANRRRPGTSPTTALAAHIGMGGTMATMLLMMAA</sequence>
<gene>
    <name evidence="3" type="ORF">EEJ42_49945</name>
</gene>
<dbReference type="AlphaFoldDB" id="A0A3M8S962"/>
<feature type="region of interest" description="Disordered" evidence="1">
    <location>
        <begin position="22"/>
        <end position="42"/>
    </location>
</feature>
<keyword evidence="4" id="KW-1185">Reference proteome</keyword>
<keyword evidence="2" id="KW-1133">Transmembrane helix</keyword>
<keyword evidence="2" id="KW-0472">Membrane</keyword>
<evidence type="ECO:0000313" key="3">
    <source>
        <dbReference type="EMBL" id="RNF77669.1"/>
    </source>
</evidence>
<comment type="caution">
    <text evidence="3">The sequence shown here is derived from an EMBL/GenBank/DDBJ whole genome shotgun (WGS) entry which is preliminary data.</text>
</comment>
<evidence type="ECO:0000313" key="4">
    <source>
        <dbReference type="Proteomes" id="UP000275401"/>
    </source>
</evidence>
<reference evidence="3 4" key="1">
    <citation type="submission" date="2018-11" db="EMBL/GenBank/DDBJ databases">
        <title>The Potential of Streptomyces as Biocontrol Agents against the Tomato grey mould, Botrytis cinerea (Gray mold) Frontiers in Microbiology.</title>
        <authorList>
            <person name="Li D."/>
        </authorList>
    </citation>
    <scope>NUCLEOTIDE SEQUENCE [LARGE SCALE GENOMIC DNA]</scope>
    <source>
        <strain evidence="3 4">NEAU-LD23</strain>
    </source>
</reference>
<dbReference type="RefSeq" id="WP_123108774.1">
    <property type="nucleotide sequence ID" value="NZ_RIBZ01000886.1"/>
</dbReference>
<evidence type="ECO:0000256" key="2">
    <source>
        <dbReference type="SAM" id="Phobius"/>
    </source>
</evidence>
<evidence type="ECO:0000256" key="1">
    <source>
        <dbReference type="SAM" id="MobiDB-lite"/>
    </source>
</evidence>
<keyword evidence="2" id="KW-0812">Transmembrane</keyword>
<accession>A0A3M8S962</accession>
<name>A0A3M8S962_9ACTN</name>
<protein>
    <submittedName>
        <fullName evidence="3">Uncharacterized protein</fullName>
    </submittedName>
</protein>
<organism evidence="3 4">
    <name type="scientific">Streptomyces botrytidirepellens</name>
    <dbReference type="NCBI Taxonomy" id="2486417"/>
    <lineage>
        <taxon>Bacteria</taxon>
        <taxon>Bacillati</taxon>
        <taxon>Actinomycetota</taxon>
        <taxon>Actinomycetes</taxon>
        <taxon>Kitasatosporales</taxon>
        <taxon>Streptomycetaceae</taxon>
        <taxon>Streptomyces</taxon>
    </lineage>
</organism>
<dbReference type="Proteomes" id="UP000275401">
    <property type="component" value="Unassembled WGS sequence"/>
</dbReference>
<feature type="transmembrane region" description="Helical" evidence="2">
    <location>
        <begin position="41"/>
        <end position="60"/>
    </location>
</feature>
<proteinExistence type="predicted"/>
<dbReference type="EMBL" id="RIBZ01000886">
    <property type="protein sequence ID" value="RNF77669.1"/>
    <property type="molecule type" value="Genomic_DNA"/>
</dbReference>